<sequence length="202" mass="22265">MNTVSGTKRAPRRQSQDGSGDKLVVIVEASSRGVGSRRGPHAPIPGALNSPIDVEAIEDEVQAVSPSRVPLPCILQRRNRRTRREPITVVDLEVEASREGSKRQRVEPVGRHLYPDWGARSSLQSNAAQTSKEPAKEVPEEPSFTCPICWNKMEEPSTTTCGHVFCDTCIKQAIKVQKKCPTCRKGLKMNSVHRIYLPNGSS</sequence>
<dbReference type="Gramene" id="Zm00001eb102300_T004">
    <property type="protein sequence ID" value="Zm00001eb102300_P004"/>
    <property type="gene ID" value="Zm00001eb102300"/>
</dbReference>
<dbReference type="RefSeq" id="XP_008667278.1">
    <property type="nucleotide sequence ID" value="XM_008669056.3"/>
</dbReference>
<dbReference type="FunCoup" id="A0A1D6ESN3">
    <property type="interactions" value="1712"/>
</dbReference>
<dbReference type="eggNOG" id="KOG0320">
    <property type="taxonomic scope" value="Eukaryota"/>
</dbReference>
<reference evidence="8" key="3">
    <citation type="submission" date="2021-05" db="UniProtKB">
        <authorList>
            <consortium name="EnsemblPlants"/>
        </authorList>
    </citation>
    <scope>IDENTIFICATION</scope>
    <source>
        <strain evidence="8">cv. B73</strain>
    </source>
</reference>
<feature type="domain" description="RING-type" evidence="6">
    <location>
        <begin position="146"/>
        <end position="184"/>
    </location>
</feature>
<dbReference type="GO" id="GO:0008270">
    <property type="term" value="F:zinc ion binding"/>
    <property type="evidence" value="ECO:0007669"/>
    <property type="project" value="UniProtKB-KW"/>
</dbReference>
<keyword evidence="9" id="KW-1185">Reference proteome</keyword>
<dbReference type="RefSeq" id="XP_008667279.1">
    <property type="nucleotide sequence ID" value="XM_008669057.3"/>
</dbReference>
<dbReference type="PROSITE" id="PS00518">
    <property type="entry name" value="ZF_RING_1"/>
    <property type="match status" value="1"/>
</dbReference>
<dbReference type="EMBL" id="CM007648">
    <property type="protein sequence ID" value="ONM22725.1"/>
    <property type="molecule type" value="Genomic_DNA"/>
</dbReference>
<evidence type="ECO:0000313" key="7">
    <source>
        <dbReference type="EMBL" id="ONM22725.1"/>
    </source>
</evidence>
<dbReference type="GO" id="GO:0032183">
    <property type="term" value="F:SUMO binding"/>
    <property type="evidence" value="ECO:0000318"/>
    <property type="project" value="GO_Central"/>
</dbReference>
<dbReference type="ExpressionAtlas" id="A0A1D6ESN3">
    <property type="expression patterns" value="baseline and differential"/>
</dbReference>
<dbReference type="PANTHER" id="PTHR47094">
    <property type="entry name" value="ELFLESS, ISOFORM B"/>
    <property type="match status" value="1"/>
</dbReference>
<dbReference type="SMART" id="SM00184">
    <property type="entry name" value="RING"/>
    <property type="match status" value="1"/>
</dbReference>
<evidence type="ECO:0000256" key="4">
    <source>
        <dbReference type="PROSITE-ProRule" id="PRU00175"/>
    </source>
</evidence>
<dbReference type="Proteomes" id="UP000007305">
    <property type="component" value="Chromosome 2"/>
</dbReference>
<dbReference type="PROSITE" id="PS50089">
    <property type="entry name" value="ZF_RING_2"/>
    <property type="match status" value="1"/>
</dbReference>
<dbReference type="SUPFAM" id="SSF57850">
    <property type="entry name" value="RING/U-box"/>
    <property type="match status" value="1"/>
</dbReference>
<feature type="region of interest" description="Disordered" evidence="5">
    <location>
        <begin position="1"/>
        <end position="23"/>
    </location>
</feature>
<dbReference type="EnsemblPlants" id="Zm00001eb102300_T005">
    <property type="protein sequence ID" value="Zm00001eb102300_P005"/>
    <property type="gene ID" value="Zm00001eb102300"/>
</dbReference>
<dbReference type="AlphaFoldDB" id="A0A1D6ESN3"/>
<dbReference type="GeneID" id="100194198"/>
<reference evidence="7 9" key="1">
    <citation type="submission" date="2015-12" db="EMBL/GenBank/DDBJ databases">
        <title>Update maize B73 reference genome by single molecule sequencing technologies.</title>
        <authorList>
            <consortium name="Maize Genome Sequencing Project"/>
            <person name="Ware D."/>
        </authorList>
    </citation>
    <scope>NUCLEOTIDE SEQUENCE [LARGE SCALE GENOMIC DNA]</scope>
    <source>
        <strain evidence="9">cv. B73</strain>
        <tissue evidence="7">Seedling</tissue>
    </source>
</reference>
<dbReference type="Gene3D" id="3.30.40.10">
    <property type="entry name" value="Zinc/RING finger domain, C3HC4 (zinc finger)"/>
    <property type="match status" value="1"/>
</dbReference>
<dbReference type="GO" id="GO:0061630">
    <property type="term" value="F:ubiquitin protein ligase activity"/>
    <property type="evidence" value="ECO:0007669"/>
    <property type="project" value="InterPro"/>
</dbReference>
<reference evidence="8" key="2">
    <citation type="submission" date="2019-07" db="EMBL/GenBank/DDBJ databases">
        <authorList>
            <person name="Seetharam A."/>
            <person name="Woodhouse M."/>
            <person name="Cannon E."/>
        </authorList>
    </citation>
    <scope>NUCLEOTIDE SEQUENCE [LARGE SCALE GENOMIC DNA]</scope>
    <source>
        <strain evidence="8">cv. B73</strain>
    </source>
</reference>
<evidence type="ECO:0000256" key="2">
    <source>
        <dbReference type="ARBA" id="ARBA00022771"/>
    </source>
</evidence>
<keyword evidence="2 4" id="KW-0863">Zinc-finger</keyword>
<dbReference type="OrthoDB" id="6105938at2759"/>
<dbReference type="EMBL" id="CM007648">
    <property type="protein sequence ID" value="ONM22724.1"/>
    <property type="molecule type" value="Genomic_DNA"/>
</dbReference>
<protein>
    <submittedName>
        <fullName evidence="7">RING/U-box superfamily protein</fullName>
    </submittedName>
</protein>
<evidence type="ECO:0000313" key="8">
    <source>
        <dbReference type="EnsemblPlants" id="Zm00001eb102300_P004"/>
    </source>
</evidence>
<dbReference type="IntAct" id="A0A1D6ESN3">
    <property type="interactions" value="10"/>
</dbReference>
<dbReference type="Gramene" id="Zm00001eb102300_T005">
    <property type="protein sequence ID" value="Zm00001eb102300_P005"/>
    <property type="gene ID" value="Zm00001eb102300"/>
</dbReference>
<keyword evidence="10" id="KW-1267">Proteomics identification</keyword>
<proteinExistence type="evidence at protein level"/>
<evidence type="ECO:0000256" key="5">
    <source>
        <dbReference type="SAM" id="MobiDB-lite"/>
    </source>
</evidence>
<evidence type="ECO:0000259" key="6">
    <source>
        <dbReference type="PROSITE" id="PS50089"/>
    </source>
</evidence>
<organism evidence="7">
    <name type="scientific">Zea mays</name>
    <name type="common">Maize</name>
    <dbReference type="NCBI Taxonomy" id="4577"/>
    <lineage>
        <taxon>Eukaryota</taxon>
        <taxon>Viridiplantae</taxon>
        <taxon>Streptophyta</taxon>
        <taxon>Embryophyta</taxon>
        <taxon>Tracheophyta</taxon>
        <taxon>Spermatophyta</taxon>
        <taxon>Magnoliopsida</taxon>
        <taxon>Liliopsida</taxon>
        <taxon>Poales</taxon>
        <taxon>Poaceae</taxon>
        <taxon>PACMAD clade</taxon>
        <taxon>Panicoideae</taxon>
        <taxon>Andropogonodae</taxon>
        <taxon>Andropogoneae</taxon>
        <taxon>Tripsacinae</taxon>
        <taxon>Zea</taxon>
    </lineage>
</organism>
<evidence type="ECO:0000256" key="1">
    <source>
        <dbReference type="ARBA" id="ARBA00022723"/>
    </source>
</evidence>
<evidence type="ECO:0000256" key="3">
    <source>
        <dbReference type="ARBA" id="ARBA00022833"/>
    </source>
</evidence>
<dbReference type="GO" id="GO:0006511">
    <property type="term" value="P:ubiquitin-dependent protein catabolic process"/>
    <property type="evidence" value="ECO:0000318"/>
    <property type="project" value="GO_Central"/>
</dbReference>
<dbReference type="InterPro" id="IPR017907">
    <property type="entry name" value="Znf_RING_CS"/>
</dbReference>
<dbReference type="InterPro" id="IPR013083">
    <property type="entry name" value="Znf_RING/FYVE/PHD"/>
</dbReference>
<dbReference type="Pfam" id="PF13923">
    <property type="entry name" value="zf-C3HC4_2"/>
    <property type="match status" value="1"/>
</dbReference>
<feature type="region of interest" description="Disordered" evidence="5">
    <location>
        <begin position="117"/>
        <end position="139"/>
    </location>
</feature>
<evidence type="ECO:0000313" key="9">
    <source>
        <dbReference type="Proteomes" id="UP000007305"/>
    </source>
</evidence>
<dbReference type="STRING" id="4577.A0A1D6ESN3"/>
<dbReference type="GO" id="GO:0005634">
    <property type="term" value="C:nucleus"/>
    <property type="evidence" value="ECO:0000318"/>
    <property type="project" value="GO_Central"/>
</dbReference>
<accession>A0A1D6ESN3</accession>
<dbReference type="RefSeq" id="XP_020403032.1">
    <property type="nucleotide sequence ID" value="XM_020547443.3"/>
</dbReference>
<dbReference type="InterPro" id="IPR001841">
    <property type="entry name" value="Znf_RING"/>
</dbReference>
<keyword evidence="1" id="KW-0479">Metal-binding</keyword>
<name>A0A1D6ESN3_MAIZE</name>
<evidence type="ECO:0007829" key="10">
    <source>
        <dbReference type="PeptideAtlas" id="A0A1D6ESN3"/>
    </source>
</evidence>
<feature type="compositionally biased region" description="Polar residues" evidence="5">
    <location>
        <begin position="121"/>
        <end position="132"/>
    </location>
</feature>
<keyword evidence="3" id="KW-0862">Zinc</keyword>
<gene>
    <name evidence="8" type="primary">LOC100194198</name>
    <name evidence="7" type="ORF">ZEAMMB73_Zm00001d006070</name>
</gene>
<dbReference type="EnsemblPlants" id="Zm00001eb102300_T004">
    <property type="protein sequence ID" value="Zm00001eb102300_P004"/>
    <property type="gene ID" value="Zm00001eb102300"/>
</dbReference>
<dbReference type="PANTHER" id="PTHR47094:SF20">
    <property type="entry name" value="OS09G0504700 PROTEIN"/>
    <property type="match status" value="1"/>
</dbReference>
<dbReference type="PaxDb" id="4577-GRMZM2G013892_P02"/>
<dbReference type="InterPro" id="IPR049627">
    <property type="entry name" value="SLX8"/>
</dbReference>
<dbReference type="SMR" id="A0A1D6ESN3"/>